<organism evidence="2 3">
    <name type="scientific">Paracoccus marinaquae</name>
    <dbReference type="NCBI Taxonomy" id="2841926"/>
    <lineage>
        <taxon>Bacteria</taxon>
        <taxon>Pseudomonadati</taxon>
        <taxon>Pseudomonadota</taxon>
        <taxon>Alphaproteobacteria</taxon>
        <taxon>Rhodobacterales</taxon>
        <taxon>Paracoccaceae</taxon>
        <taxon>Paracoccus</taxon>
    </lineage>
</organism>
<protein>
    <recommendedName>
        <fullName evidence="4">HNH endonuclease</fullName>
    </recommendedName>
</protein>
<dbReference type="EMBL" id="JAHKNG010000048">
    <property type="protein sequence ID" value="MBU3031970.1"/>
    <property type="molecule type" value="Genomic_DNA"/>
</dbReference>
<accession>A0ABS6AN26</accession>
<feature type="region of interest" description="Disordered" evidence="1">
    <location>
        <begin position="1"/>
        <end position="22"/>
    </location>
</feature>
<name>A0ABS6AN26_9RHOB</name>
<dbReference type="Proteomes" id="UP001166191">
    <property type="component" value="Unassembled WGS sequence"/>
</dbReference>
<evidence type="ECO:0000256" key="1">
    <source>
        <dbReference type="SAM" id="MobiDB-lite"/>
    </source>
</evidence>
<gene>
    <name evidence="2" type="ORF">KNW02_17880</name>
</gene>
<evidence type="ECO:0000313" key="3">
    <source>
        <dbReference type="Proteomes" id="UP001166191"/>
    </source>
</evidence>
<keyword evidence="3" id="KW-1185">Reference proteome</keyword>
<dbReference type="RefSeq" id="WP_216034580.1">
    <property type="nucleotide sequence ID" value="NZ_JAHKNG010000048.1"/>
</dbReference>
<comment type="caution">
    <text evidence="2">The sequence shown here is derived from an EMBL/GenBank/DDBJ whole genome shotgun (WGS) entry which is preliminary data.</text>
</comment>
<reference evidence="2" key="1">
    <citation type="submission" date="2021-06" db="EMBL/GenBank/DDBJ databases">
        <title>Paracoccus bacterium XHP0099 sp. nov., isolated from the surface waters of the Yellow Sea.</title>
        <authorList>
            <person name="Xue H."/>
            <person name="Zhang D."/>
        </authorList>
    </citation>
    <scope>NUCLEOTIDE SEQUENCE</scope>
    <source>
        <strain evidence="2">XHP0099</strain>
    </source>
</reference>
<evidence type="ECO:0000313" key="2">
    <source>
        <dbReference type="EMBL" id="MBU3031970.1"/>
    </source>
</evidence>
<evidence type="ECO:0008006" key="4">
    <source>
        <dbReference type="Google" id="ProtNLM"/>
    </source>
</evidence>
<sequence>MMTENSKTPRQPALKSETRQTNWRRANLAKYTAHLAVQRALVSGALQKQSCEVCGTDVVDAHHDRYDEPLNVRWLCRRHHVRLHQGGEDMFPVRQSE</sequence>
<proteinExistence type="predicted"/>